<dbReference type="Gene3D" id="2.40.128.600">
    <property type="match status" value="1"/>
</dbReference>
<dbReference type="EMBL" id="KZ851869">
    <property type="protein sequence ID" value="RDK37647.1"/>
    <property type="molecule type" value="Genomic_DNA"/>
</dbReference>
<evidence type="ECO:0000259" key="4">
    <source>
        <dbReference type="Pfam" id="PF11954"/>
    </source>
</evidence>
<dbReference type="SUPFAM" id="SSF53167">
    <property type="entry name" value="Purine and uridine phosphorylases"/>
    <property type="match status" value="1"/>
</dbReference>
<reference evidence="6 7" key="1">
    <citation type="submission" date="2018-07" db="EMBL/GenBank/DDBJ databases">
        <title>Section-level genome sequencing of Aspergillus section Nigri to investigate inter- and intra-species variation.</title>
        <authorList>
            <consortium name="DOE Joint Genome Institute"/>
            <person name="Vesth T.C."/>
            <person name="Nybo J.L."/>
            <person name="Theobald S."/>
            <person name="Frisvad J.C."/>
            <person name="Larsen T.O."/>
            <person name="Nielsen K.F."/>
            <person name="Hoof J.B."/>
            <person name="Brandl J."/>
            <person name="Salamov A."/>
            <person name="Riley R."/>
            <person name="Gladden J.M."/>
            <person name="Phatale P."/>
            <person name="Nielsen M.T."/>
            <person name="Lyhne E.K."/>
            <person name="Kogle M.E."/>
            <person name="Strasser K."/>
            <person name="McDonnell E."/>
            <person name="Barry K."/>
            <person name="Clum A."/>
            <person name="Chen C."/>
            <person name="Nolan M."/>
            <person name="Sandor L."/>
            <person name="Kuo A."/>
            <person name="Lipzen A."/>
            <person name="Hainaut M."/>
            <person name="Drula E."/>
            <person name="Tsang A."/>
            <person name="Magnuson J.K."/>
            <person name="Henrissat B."/>
            <person name="Wiebenga A."/>
            <person name="Simmons B.A."/>
            <person name="Makela M.R."/>
            <person name="De vries R.P."/>
            <person name="Grigoriev I.V."/>
            <person name="Mortensen U.H."/>
            <person name="Baker S.E."/>
            <person name="Andersen M.R."/>
        </authorList>
    </citation>
    <scope>NUCLEOTIDE SEQUENCE [LARGE SCALE GENOMIC DNA]</scope>
    <source>
        <strain evidence="6 7">ATCC 13157</strain>
    </source>
</reference>
<feature type="domain" description="DUF7580" evidence="5">
    <location>
        <begin position="161"/>
        <end position="498"/>
    </location>
</feature>
<evidence type="ECO:0000259" key="5">
    <source>
        <dbReference type="Pfam" id="PF24476"/>
    </source>
</evidence>
<feature type="region of interest" description="Disordered" evidence="1">
    <location>
        <begin position="226"/>
        <end position="255"/>
    </location>
</feature>
<dbReference type="InterPro" id="IPR053137">
    <property type="entry name" value="NLR-like"/>
</dbReference>
<feature type="domain" description="Peptidase S12 Pab87-related C-terminal" evidence="4">
    <location>
        <begin position="1299"/>
        <end position="1395"/>
    </location>
</feature>
<dbReference type="InterPro" id="IPR056002">
    <property type="entry name" value="DUF7580"/>
</dbReference>
<dbReference type="Pfam" id="PF24476">
    <property type="entry name" value="DUF7580"/>
    <property type="match status" value="1"/>
</dbReference>
<evidence type="ECO:0000313" key="7">
    <source>
        <dbReference type="Proteomes" id="UP000254937"/>
    </source>
</evidence>
<dbReference type="InterPro" id="IPR012338">
    <property type="entry name" value="Beta-lactam/transpept-like"/>
</dbReference>
<sequence length="1397" mass="156789">MDEEDVLDLGGQVLPWISNQAILIGQQTRNKVYGTLGCELFVLSQHIPTISETALARERLLKIFEIIDKACSTSRNEADRFRALNRIRSYKDSTSRIRQTVIRETQESLKHFALHSPEYHALLRLISDCLTVDETEPLYTEEHHDDCNVGYPGYLNEILYNQLQTYATCGCRTGHLESTRLRLSIESQIVDDDVSFEFVFKANTFPPTRSPSFVQWKESNVRVTRQTDVQKSKKKVGFASPNRHLSSPKRHSPHLSQRLRRIEVGEFCKVIGSRLGSPVQLYIQSNVLKVIEPPDSKPSRGIRPTEGHSLGHWLRQIPHLSNKGKSHLAYTIAKSVWQYYSSPWMMAPWTHDSIELLIEETGLAGQERPHPYLTTNMVRAIVKPTDCYYADDLMHQYPNILALGILLIEIAIKQPLTSEECPLPLSETAMNDYYTWAWTTANRSNLKDMVHSTYEEAVNNCLNPELFGGYLIQQYAEAEQIKARQRVLYEKIVSPLKRLSEAYQDDWDIQSPPTTETIGTSSHHAFSEQTVITSHFPVQEDFTIAIFCALPLEVDAVSAVFDERYEDLRLYQNALGDSNTYTLGRVGRHHAALVHLPGMGKSVASQASSTIRSTYPNIKLALVVGICGGVPYKKGNKDILLGDIVVSDGIIQHDFGRRIPGAFLPKTSVTDGLGRPNTAIRGFLSKVKTTMAQQRMSNKIKTYMGAISQMLGHDTARYPGVEQDELYESSYQHKHHGSTTCSSCADSTSNRVCDEVFDLSCHELGCRRENLIKRKRLQAALTQGHTPTPAVHLGLIASGDTVMKSGIDRDLIAMRDNVIAFEMEGAGVWDSLPCLVVKGCQAATPGYPRTPVQLDSSLSASSSISLLSTFRLSLTSTQFQTKSSAMVLRQERNPLTPKFDALVEKLREEWHIPGLSISIVHGSSTYAKAYGYASFPSTLMTTTSLFTTCSTTKAFTAAAMSLAIDDSQSTPQPISWSTPVSSIIRDDFVLSTPSATTNTTIEDILSHRSGLPGHFFAMAMAYPNETLRTEVRRLRWLPLAFPPRTTFNYCNHMFMAATYLLEHINGEGLGTTLKRRIWDPLDMNDTYFSTAEVRKSPTLSKRLVKGYSWNPETHTYHEEPYINYAPTTGTGAMVSNVMDYAKWLRAMLYRTPPISKEGHTALRIPRTVIADSDWKDMLAPPGAYHLYTIGWFIDYYHGEQIYWHTGSWDGFGIMVGFLPARGFAFAMMGNTQNARVAQLELYLYLIDQLLGKSGADRETHVGKLGAKLKEMGRRYNESVESVVARLYPDLNTRLPLAMSLGAYTGTYAHPGYGELSVCEESGKLVVDLRDRVLSKYMRFEHVSGEFFVVKCYTPGAEAVGPEYLKAEFYVDSDGIVTSLGLDLESTVGEKIWFQRRE</sequence>
<feature type="domain" description="Nucleoside phosphorylase" evidence="3">
    <location>
        <begin position="543"/>
        <end position="661"/>
    </location>
</feature>
<dbReference type="InterPro" id="IPR001466">
    <property type="entry name" value="Beta-lactam-related"/>
</dbReference>
<dbReference type="PANTHER" id="PTHR46082:SF6">
    <property type="entry name" value="AAA+ ATPASE DOMAIN-CONTAINING PROTEIN-RELATED"/>
    <property type="match status" value="1"/>
</dbReference>
<evidence type="ECO:0000259" key="2">
    <source>
        <dbReference type="Pfam" id="PF00144"/>
    </source>
</evidence>
<dbReference type="Proteomes" id="UP000254937">
    <property type="component" value="Unassembled WGS sequence"/>
</dbReference>
<gene>
    <name evidence="6" type="ORF">M752DRAFT_321639</name>
</gene>
<dbReference type="InterPro" id="IPR000845">
    <property type="entry name" value="Nucleoside_phosphorylase_d"/>
</dbReference>
<accession>A0A370P7H8</accession>
<name>A0A370P7H8_ASPPH</name>
<dbReference type="SUPFAM" id="SSF56601">
    <property type="entry name" value="beta-lactamase/transpeptidase-like"/>
    <property type="match status" value="1"/>
</dbReference>
<evidence type="ECO:0000256" key="1">
    <source>
        <dbReference type="SAM" id="MobiDB-lite"/>
    </source>
</evidence>
<feature type="compositionally biased region" description="Basic residues" evidence="1">
    <location>
        <begin position="246"/>
        <end position="255"/>
    </location>
</feature>
<dbReference type="PANTHER" id="PTHR46082">
    <property type="entry name" value="ATP/GTP-BINDING PROTEIN-RELATED"/>
    <property type="match status" value="1"/>
</dbReference>
<dbReference type="InterPro" id="IPR021860">
    <property type="entry name" value="Peptidase_S12_Pab87-rel_C"/>
</dbReference>
<dbReference type="Gene3D" id="3.40.710.10">
    <property type="entry name" value="DD-peptidase/beta-lactamase superfamily"/>
    <property type="match status" value="1"/>
</dbReference>
<evidence type="ECO:0000313" key="6">
    <source>
        <dbReference type="EMBL" id="RDK37647.1"/>
    </source>
</evidence>
<dbReference type="GO" id="GO:0009116">
    <property type="term" value="P:nucleoside metabolic process"/>
    <property type="evidence" value="ECO:0007669"/>
    <property type="project" value="InterPro"/>
</dbReference>
<dbReference type="Pfam" id="PF01048">
    <property type="entry name" value="PNP_UDP_1"/>
    <property type="match status" value="1"/>
</dbReference>
<dbReference type="Pfam" id="PF00144">
    <property type="entry name" value="Beta-lactamase"/>
    <property type="match status" value="1"/>
</dbReference>
<protein>
    <submittedName>
        <fullName evidence="6">Penicillin-binding protein</fullName>
    </submittedName>
</protein>
<dbReference type="GO" id="GO:0003824">
    <property type="term" value="F:catalytic activity"/>
    <property type="evidence" value="ECO:0007669"/>
    <property type="project" value="InterPro"/>
</dbReference>
<proteinExistence type="predicted"/>
<feature type="domain" description="Beta-lactamase-related" evidence="2">
    <location>
        <begin position="899"/>
        <end position="1234"/>
    </location>
</feature>
<dbReference type="InterPro" id="IPR035994">
    <property type="entry name" value="Nucleoside_phosphorylase_sf"/>
</dbReference>
<dbReference type="Gene3D" id="3.40.50.1580">
    <property type="entry name" value="Nucleoside phosphorylase domain"/>
    <property type="match status" value="1"/>
</dbReference>
<evidence type="ECO:0000259" key="3">
    <source>
        <dbReference type="Pfam" id="PF01048"/>
    </source>
</evidence>
<dbReference type="Pfam" id="PF11954">
    <property type="entry name" value="DUF3471"/>
    <property type="match status" value="1"/>
</dbReference>
<organism evidence="6 7">
    <name type="scientific">Aspergillus phoenicis ATCC 13157</name>
    <dbReference type="NCBI Taxonomy" id="1353007"/>
    <lineage>
        <taxon>Eukaryota</taxon>
        <taxon>Fungi</taxon>
        <taxon>Dikarya</taxon>
        <taxon>Ascomycota</taxon>
        <taxon>Pezizomycotina</taxon>
        <taxon>Eurotiomycetes</taxon>
        <taxon>Eurotiomycetidae</taxon>
        <taxon>Eurotiales</taxon>
        <taxon>Aspergillaceae</taxon>
        <taxon>Aspergillus</taxon>
    </lineage>
</organism>
<keyword evidence="7" id="KW-1185">Reference proteome</keyword>